<dbReference type="SMART" id="SM00856">
    <property type="entry name" value="PMEI"/>
    <property type="match status" value="1"/>
</dbReference>
<dbReference type="Gene3D" id="1.20.140.40">
    <property type="entry name" value="Invertase/pectin methylesterase inhibitor family protein"/>
    <property type="match status" value="1"/>
</dbReference>
<organism evidence="3 4">
    <name type="scientific">Cuscuta australis</name>
    <dbReference type="NCBI Taxonomy" id="267555"/>
    <lineage>
        <taxon>Eukaryota</taxon>
        <taxon>Viridiplantae</taxon>
        <taxon>Streptophyta</taxon>
        <taxon>Embryophyta</taxon>
        <taxon>Tracheophyta</taxon>
        <taxon>Spermatophyta</taxon>
        <taxon>Magnoliopsida</taxon>
        <taxon>eudicotyledons</taxon>
        <taxon>Gunneridae</taxon>
        <taxon>Pentapetalae</taxon>
        <taxon>asterids</taxon>
        <taxon>lamiids</taxon>
        <taxon>Solanales</taxon>
        <taxon>Convolvulaceae</taxon>
        <taxon>Cuscuteae</taxon>
        <taxon>Cuscuta</taxon>
        <taxon>Cuscuta subgen. Grammica</taxon>
        <taxon>Cuscuta sect. Cleistogrammica</taxon>
    </lineage>
</organism>
<feature type="chain" id="PRO_5016327791" description="Pectinesterase inhibitor domain-containing protein" evidence="1">
    <location>
        <begin position="29"/>
        <end position="183"/>
    </location>
</feature>
<evidence type="ECO:0000313" key="4">
    <source>
        <dbReference type="Proteomes" id="UP000249390"/>
    </source>
</evidence>
<comment type="caution">
    <text evidence="3">The sequence shown here is derived from an EMBL/GenBank/DDBJ whole genome shotgun (WGS) entry which is preliminary data.</text>
</comment>
<dbReference type="SUPFAM" id="SSF101148">
    <property type="entry name" value="Plant invertase/pectin methylesterase inhibitor"/>
    <property type="match status" value="1"/>
</dbReference>
<evidence type="ECO:0000259" key="2">
    <source>
        <dbReference type="SMART" id="SM00856"/>
    </source>
</evidence>
<dbReference type="EMBL" id="NQVE01000215">
    <property type="protein sequence ID" value="RAL38024.1"/>
    <property type="molecule type" value="Genomic_DNA"/>
</dbReference>
<dbReference type="InterPro" id="IPR006501">
    <property type="entry name" value="Pectinesterase_inhib_dom"/>
</dbReference>
<name>A0A328CXQ5_9ASTE</name>
<dbReference type="AlphaFoldDB" id="A0A328CXQ5"/>
<feature type="domain" description="Pectinesterase inhibitor" evidence="2">
    <location>
        <begin position="26"/>
        <end position="169"/>
    </location>
</feature>
<evidence type="ECO:0000256" key="1">
    <source>
        <dbReference type="SAM" id="SignalP"/>
    </source>
</evidence>
<protein>
    <recommendedName>
        <fullName evidence="2">Pectinesterase inhibitor domain-containing protein</fullName>
    </recommendedName>
</protein>
<dbReference type="GO" id="GO:0004857">
    <property type="term" value="F:enzyme inhibitor activity"/>
    <property type="evidence" value="ECO:0007669"/>
    <property type="project" value="InterPro"/>
</dbReference>
<dbReference type="Proteomes" id="UP000249390">
    <property type="component" value="Unassembled WGS sequence"/>
</dbReference>
<proteinExistence type="predicted"/>
<evidence type="ECO:0000313" key="3">
    <source>
        <dbReference type="EMBL" id="RAL38024.1"/>
    </source>
</evidence>
<accession>A0A328CXQ5</accession>
<dbReference type="InterPro" id="IPR035513">
    <property type="entry name" value="Invertase/methylesterase_inhib"/>
</dbReference>
<reference evidence="3 4" key="1">
    <citation type="submission" date="2018-06" db="EMBL/GenBank/DDBJ databases">
        <title>The Genome of Cuscuta australis (Dodder) Provides Insight into the Evolution of Plant Parasitism.</title>
        <authorList>
            <person name="Liu H."/>
        </authorList>
    </citation>
    <scope>NUCLEOTIDE SEQUENCE [LARGE SCALE GENOMIC DNA]</scope>
    <source>
        <strain evidence="4">cv. Yunnan</strain>
        <tissue evidence="3">Vines</tissue>
    </source>
</reference>
<dbReference type="Pfam" id="PF04043">
    <property type="entry name" value="PMEI"/>
    <property type="match status" value="1"/>
</dbReference>
<feature type="signal peptide" evidence="1">
    <location>
        <begin position="1"/>
        <end position="28"/>
    </location>
</feature>
<keyword evidence="4" id="KW-1185">Reference proteome</keyword>
<keyword evidence="1" id="KW-0732">Signal</keyword>
<sequence length="183" mass="19925">MASAGGTMTRCMIICVSLTSLLLLAADATIPNDFCATAVDKKLCEETVKGTTDWNHAIIKALQAAMSQLDKVDDGQVKATVHKSKSASMASTIDKICTEAYTNTHDRLYESLRLVRNGEKTGSLNFKLSAALTSLEDCTNAFSDFNLDMSAVEALNSNVENAIRVCLAVEKYNSGRHHEYKHQ</sequence>
<gene>
    <name evidence="3" type="ORF">DM860_000718</name>
</gene>